<keyword evidence="1" id="KW-1133">Transmembrane helix</keyword>
<dbReference type="OrthoDB" id="9780932at2"/>
<dbReference type="PANTHER" id="PTHR43194">
    <property type="entry name" value="HYDROLASE ALPHA/BETA FOLD FAMILY"/>
    <property type="match status" value="1"/>
</dbReference>
<dbReference type="InterPro" id="IPR029058">
    <property type="entry name" value="AB_hydrolase_fold"/>
</dbReference>
<dbReference type="AlphaFoldDB" id="A0A5C7F3R5"/>
<keyword evidence="3" id="KW-0378">Hydrolase</keyword>
<dbReference type="KEGG" id="ahal:FTX54_001995"/>
<keyword evidence="1" id="KW-0472">Membrane</keyword>
<sequence length="328" mass="36699">MKKIFKTLVISVVSSAGIYLCLAYGLLFFSEVEQPSGEMKNLNFEQVKTDEKALPELKEYEARDGTPLTYRHYESSADQILILLHGSGYHSRYLEPLANYLANENVSSVYTPNFRGHGANPERRGTIDYIGQIEHDIQDFIQLVNKRHPDQSIVLGGHSSGGGTVIRTAGGGSPHDVVDKYLLLAPYIHHNAPTNNSSESGWANVSVPRMIGLSMLNQAGIGHMNDTDVISFNMPDEYRDGTETLTYDYRLQVSMHPGNEYEKDIASMNDEVLVVAGREDESFHAEKYEKVFNVQEQAEIILLNDLSHFGPIHNEQSHEEIAAWLTSP</sequence>
<name>A0A5C7F3R5_9BACI</name>
<dbReference type="SUPFAM" id="SSF53474">
    <property type="entry name" value="alpha/beta-Hydrolases"/>
    <property type="match status" value="1"/>
</dbReference>
<dbReference type="InterPro" id="IPR050228">
    <property type="entry name" value="Carboxylesterase_BioH"/>
</dbReference>
<dbReference type="Gene3D" id="3.40.50.1820">
    <property type="entry name" value="alpha/beta hydrolase"/>
    <property type="match status" value="1"/>
</dbReference>
<proteinExistence type="predicted"/>
<dbReference type="GO" id="GO:0016787">
    <property type="term" value="F:hydrolase activity"/>
    <property type="evidence" value="ECO:0007669"/>
    <property type="project" value="UniProtKB-KW"/>
</dbReference>
<dbReference type="InterPro" id="IPR022742">
    <property type="entry name" value="Hydrolase_4"/>
</dbReference>
<keyword evidence="4" id="KW-1185">Reference proteome</keyword>
<feature type="domain" description="Serine aminopeptidase S33" evidence="2">
    <location>
        <begin position="76"/>
        <end position="308"/>
    </location>
</feature>
<dbReference type="Pfam" id="PF12146">
    <property type="entry name" value="Hydrolase_4"/>
    <property type="match status" value="1"/>
</dbReference>
<organism evidence="3 4">
    <name type="scientific">Alkalicoccus halolimnae</name>
    <dbReference type="NCBI Taxonomy" id="1667239"/>
    <lineage>
        <taxon>Bacteria</taxon>
        <taxon>Bacillati</taxon>
        <taxon>Bacillota</taxon>
        <taxon>Bacilli</taxon>
        <taxon>Bacillales</taxon>
        <taxon>Bacillaceae</taxon>
        <taxon>Alkalicoccus</taxon>
    </lineage>
</organism>
<protein>
    <submittedName>
        <fullName evidence="3">Alpha/beta fold hydrolase</fullName>
    </submittedName>
</protein>
<dbReference type="Proteomes" id="UP000321816">
    <property type="component" value="Chromosome"/>
</dbReference>
<keyword evidence="1" id="KW-0812">Transmembrane</keyword>
<feature type="transmembrane region" description="Helical" evidence="1">
    <location>
        <begin position="7"/>
        <end position="29"/>
    </location>
</feature>
<gene>
    <name evidence="3" type="ORF">FTX54_001995</name>
</gene>
<evidence type="ECO:0000313" key="3">
    <source>
        <dbReference type="EMBL" id="WWD80359.1"/>
    </source>
</evidence>
<evidence type="ECO:0000313" key="4">
    <source>
        <dbReference type="Proteomes" id="UP000321816"/>
    </source>
</evidence>
<evidence type="ECO:0000256" key="1">
    <source>
        <dbReference type="SAM" id="Phobius"/>
    </source>
</evidence>
<evidence type="ECO:0000259" key="2">
    <source>
        <dbReference type="Pfam" id="PF12146"/>
    </source>
</evidence>
<accession>A0A5C7F3R5</accession>
<reference evidence="3 4" key="1">
    <citation type="submission" date="2024-01" db="EMBL/GenBank/DDBJ databases">
        <title>Complete Genome Sequence of Alkalicoccus halolimnae BZ-SZ-XJ29T, a Moderately Halophilic Bacterium Isolated from a Salt Lake.</title>
        <authorList>
            <person name="Zhao B."/>
        </authorList>
    </citation>
    <scope>NUCLEOTIDE SEQUENCE [LARGE SCALE GENOMIC DNA]</scope>
    <source>
        <strain evidence="3 4">BZ-SZ-XJ29</strain>
    </source>
</reference>
<dbReference type="PANTHER" id="PTHR43194:SF2">
    <property type="entry name" value="PEROXISOMAL MEMBRANE PROTEIN LPX1"/>
    <property type="match status" value="1"/>
</dbReference>
<dbReference type="RefSeq" id="WP_147803844.1">
    <property type="nucleotide sequence ID" value="NZ_CP144914.1"/>
</dbReference>
<dbReference type="EMBL" id="CP144914">
    <property type="protein sequence ID" value="WWD80359.1"/>
    <property type="molecule type" value="Genomic_DNA"/>
</dbReference>